<name>A0A853BY06_9ACTN</name>
<evidence type="ECO:0000313" key="7">
    <source>
        <dbReference type="Proteomes" id="UP000530424"/>
    </source>
</evidence>
<evidence type="ECO:0000256" key="4">
    <source>
        <dbReference type="SAM" id="Phobius"/>
    </source>
</evidence>
<protein>
    <submittedName>
        <fullName evidence="6">Mce-associated membrane protein</fullName>
    </submittedName>
</protein>
<evidence type="ECO:0000256" key="3">
    <source>
        <dbReference type="SAM" id="MobiDB-lite"/>
    </source>
</evidence>
<feature type="domain" description="J" evidence="5">
    <location>
        <begin position="2"/>
        <end position="59"/>
    </location>
</feature>
<comment type="subcellular location">
    <subcellularLocation>
        <location evidence="1">Membrane</location>
    </subcellularLocation>
</comment>
<organism evidence="6 7">
    <name type="scientific">Nocardioides thalensis</name>
    <dbReference type="NCBI Taxonomy" id="1914755"/>
    <lineage>
        <taxon>Bacteria</taxon>
        <taxon>Bacillati</taxon>
        <taxon>Actinomycetota</taxon>
        <taxon>Actinomycetes</taxon>
        <taxon>Propionibacteriales</taxon>
        <taxon>Nocardioidaceae</taxon>
        <taxon>Nocardioides</taxon>
    </lineage>
</organism>
<feature type="transmembrane region" description="Helical" evidence="4">
    <location>
        <begin position="134"/>
        <end position="156"/>
    </location>
</feature>
<dbReference type="RefSeq" id="WP_179666341.1">
    <property type="nucleotide sequence ID" value="NZ_JACCFP010000001.1"/>
</dbReference>
<dbReference type="SUPFAM" id="SSF46565">
    <property type="entry name" value="Chaperone J-domain"/>
    <property type="match status" value="1"/>
</dbReference>
<feature type="compositionally biased region" description="Low complexity" evidence="3">
    <location>
        <begin position="95"/>
        <end position="105"/>
    </location>
</feature>
<dbReference type="AlphaFoldDB" id="A0A853BY06"/>
<reference evidence="6 7" key="1">
    <citation type="submission" date="2020-07" db="EMBL/GenBank/DDBJ databases">
        <title>Sequencing the genomes of 1000 actinobacteria strains.</title>
        <authorList>
            <person name="Klenk H.-P."/>
        </authorList>
    </citation>
    <scope>NUCLEOTIDE SEQUENCE [LARGE SCALE GENOMIC DNA]</scope>
    <source>
        <strain evidence="6 7">DSM 103833</strain>
    </source>
</reference>
<dbReference type="Gene3D" id="1.10.287.110">
    <property type="entry name" value="DnaJ domain"/>
    <property type="match status" value="1"/>
</dbReference>
<dbReference type="PANTHER" id="PTHR37042:SF4">
    <property type="entry name" value="OUTER MEMBRANE PROTEIN RV1973"/>
    <property type="match status" value="1"/>
</dbReference>
<proteinExistence type="predicted"/>
<keyword evidence="4" id="KW-1133">Transmembrane helix</keyword>
<gene>
    <name evidence="6" type="ORF">HNR19_000425</name>
</gene>
<evidence type="ECO:0000256" key="2">
    <source>
        <dbReference type="ARBA" id="ARBA00023136"/>
    </source>
</evidence>
<keyword evidence="7" id="KW-1185">Reference proteome</keyword>
<dbReference type="GO" id="GO:0016020">
    <property type="term" value="C:membrane"/>
    <property type="evidence" value="ECO:0007669"/>
    <property type="project" value="UniProtKB-SubCell"/>
</dbReference>
<dbReference type="Proteomes" id="UP000530424">
    <property type="component" value="Unassembled WGS sequence"/>
</dbReference>
<sequence>MNLYDLLDVDESATRDEIRAAWKAATADLDPTDRRFRAFNDAAGVLLDEDKRAAYDAELAADREADEEPVVAETAEGPATDVPAVAEEPESSDEPATPVAAAHPATSEEADDAPAPTEAADAVPPAKADGPPRWAFIAAVAAAVVSLLLLVAVLALPGTLGGDPPSERADAASEAARSAEDAVSELVPVVLAYNYKTFDEDVDRASAYLTDAYAAERDELFESTVEVDGEQLTFREQVVKEKLVVNAAVTGTGLTRVSEGGDVAKVVAFINQESRKGDAAPQPLRMWATLTLQRDDGRWLLDDICTESDCF</sequence>
<feature type="compositionally biased region" description="Low complexity" evidence="3">
    <location>
        <begin position="113"/>
        <end position="126"/>
    </location>
</feature>
<accession>A0A853BY06</accession>
<comment type="caution">
    <text evidence="6">The sequence shown here is derived from an EMBL/GenBank/DDBJ whole genome shotgun (WGS) entry which is preliminary data.</text>
</comment>
<dbReference type="PROSITE" id="PS50076">
    <property type="entry name" value="DNAJ_2"/>
    <property type="match status" value="1"/>
</dbReference>
<keyword evidence="2 4" id="KW-0472">Membrane</keyword>
<evidence type="ECO:0000313" key="6">
    <source>
        <dbReference type="EMBL" id="NYI99726.1"/>
    </source>
</evidence>
<dbReference type="InterPro" id="IPR001623">
    <property type="entry name" value="DnaJ_domain"/>
</dbReference>
<dbReference type="EMBL" id="JACCFP010000001">
    <property type="protein sequence ID" value="NYI99726.1"/>
    <property type="molecule type" value="Genomic_DNA"/>
</dbReference>
<feature type="region of interest" description="Disordered" evidence="3">
    <location>
        <begin position="60"/>
        <end position="127"/>
    </location>
</feature>
<keyword evidence="4" id="KW-0812">Transmembrane</keyword>
<evidence type="ECO:0000256" key="1">
    <source>
        <dbReference type="ARBA" id="ARBA00004370"/>
    </source>
</evidence>
<evidence type="ECO:0000259" key="5">
    <source>
        <dbReference type="PROSITE" id="PS50076"/>
    </source>
</evidence>
<dbReference type="PANTHER" id="PTHR37042">
    <property type="entry name" value="OUTER MEMBRANE PROTEIN RV1973"/>
    <property type="match status" value="1"/>
</dbReference>
<dbReference type="InterPro" id="IPR036869">
    <property type="entry name" value="J_dom_sf"/>
</dbReference>